<dbReference type="Proteomes" id="UP000076079">
    <property type="component" value="Chromosome"/>
</dbReference>
<dbReference type="EMBL" id="CP015136">
    <property type="protein sequence ID" value="AMY11016.1"/>
    <property type="molecule type" value="Genomic_DNA"/>
</dbReference>
<dbReference type="InterPro" id="IPR009057">
    <property type="entry name" value="Homeodomain-like_sf"/>
</dbReference>
<dbReference type="CDD" id="cd00009">
    <property type="entry name" value="AAA"/>
    <property type="match status" value="1"/>
</dbReference>
<dbReference type="PATRIC" id="fig|1813736.3.peg.4500"/>
<dbReference type="Gene3D" id="1.10.8.60">
    <property type="match status" value="1"/>
</dbReference>
<dbReference type="KEGG" id="abac:LuPra_04260"/>
<keyword evidence="1" id="KW-0547">Nucleotide-binding</keyword>
<proteinExistence type="predicted"/>
<dbReference type="GO" id="GO:0005524">
    <property type="term" value="F:ATP binding"/>
    <property type="evidence" value="ECO:0007669"/>
    <property type="project" value="UniProtKB-KW"/>
</dbReference>
<sequence>MSTPTLLVIHPPTPSRDLLLDMAVRLGFALQVCDTGTEGLAAFRQRPPDTLVASLDVHDMEGMALVTSVRDEAPDLSLVLLTARASVESAVAAIRLGVYDYMREPLDVEKLRALLTDRFDDALRRRVRLFPAERSTGVSFHGMIGRSVPMQKLFRMLRTMAPHVRTALVSGETGTGKELVARALHQLGPRADRRFVVINCSAVVETLFESELFGHVRGAFTGATDAKPGLFELADGGTLFLDEVGELPSGVQAKLLRTIEFGEVHRVGSLEPRKVDVQVVAATNRDLEIECDEGRFRRDLYYRLNVVELHVPPLRDRREDIVYLANAFMRATAARLAKPLNGLTSGAERLLGEANWPGNVRELRNVIERACLMAEGRLVGELDVKASLPAQRPVPSPHAWRTPLAGPPLAVRPARREDDLEPLSDVEREHIMRALQHANGNKKKAALLLGVSRRALYRRLERLDLGVTIIRRGQGAA</sequence>
<dbReference type="InterPro" id="IPR025943">
    <property type="entry name" value="Sigma_54_int_dom_ATP-bd_2"/>
</dbReference>
<protein>
    <submittedName>
        <fullName evidence="9">Transcriptional regulatory protein ZraR</fullName>
    </submittedName>
</protein>
<evidence type="ECO:0000259" key="7">
    <source>
        <dbReference type="PROSITE" id="PS50045"/>
    </source>
</evidence>
<dbReference type="STRING" id="1855912.LuPra_04260"/>
<dbReference type="Pfam" id="PF00158">
    <property type="entry name" value="Sigma54_activat"/>
    <property type="match status" value="1"/>
</dbReference>
<dbReference type="Pfam" id="PF00072">
    <property type="entry name" value="Response_reg"/>
    <property type="match status" value="1"/>
</dbReference>
<dbReference type="InterPro" id="IPR002197">
    <property type="entry name" value="HTH_Fis"/>
</dbReference>
<evidence type="ECO:0000256" key="1">
    <source>
        <dbReference type="ARBA" id="ARBA00022741"/>
    </source>
</evidence>
<dbReference type="Pfam" id="PF02954">
    <property type="entry name" value="HTH_8"/>
    <property type="match status" value="1"/>
</dbReference>
<dbReference type="OrthoDB" id="9803970at2"/>
<accession>A0A143PRQ0</accession>
<keyword evidence="4" id="KW-0238">DNA-binding</keyword>
<evidence type="ECO:0000313" key="9">
    <source>
        <dbReference type="EMBL" id="AMY11016.1"/>
    </source>
</evidence>
<evidence type="ECO:0000313" key="10">
    <source>
        <dbReference type="Proteomes" id="UP000076079"/>
    </source>
</evidence>
<dbReference type="SUPFAM" id="SSF46689">
    <property type="entry name" value="Homeodomain-like"/>
    <property type="match status" value="1"/>
</dbReference>
<dbReference type="SUPFAM" id="SSF52540">
    <property type="entry name" value="P-loop containing nucleoside triphosphate hydrolases"/>
    <property type="match status" value="1"/>
</dbReference>
<dbReference type="PROSITE" id="PS00676">
    <property type="entry name" value="SIGMA54_INTERACT_2"/>
    <property type="match status" value="1"/>
</dbReference>
<keyword evidence="5" id="KW-0804">Transcription</keyword>
<dbReference type="Gene3D" id="3.40.50.300">
    <property type="entry name" value="P-loop containing nucleotide triphosphate hydrolases"/>
    <property type="match status" value="1"/>
</dbReference>
<evidence type="ECO:0000256" key="3">
    <source>
        <dbReference type="ARBA" id="ARBA00023015"/>
    </source>
</evidence>
<organism evidence="9 10">
    <name type="scientific">Luteitalea pratensis</name>
    <dbReference type="NCBI Taxonomy" id="1855912"/>
    <lineage>
        <taxon>Bacteria</taxon>
        <taxon>Pseudomonadati</taxon>
        <taxon>Acidobacteriota</taxon>
        <taxon>Vicinamibacteria</taxon>
        <taxon>Vicinamibacterales</taxon>
        <taxon>Vicinamibacteraceae</taxon>
        <taxon>Luteitalea</taxon>
    </lineage>
</organism>
<dbReference type="RefSeq" id="WP_110172603.1">
    <property type="nucleotide sequence ID" value="NZ_CP015136.1"/>
</dbReference>
<dbReference type="SMART" id="SM00382">
    <property type="entry name" value="AAA"/>
    <property type="match status" value="1"/>
</dbReference>
<dbReference type="InterPro" id="IPR011006">
    <property type="entry name" value="CheY-like_superfamily"/>
</dbReference>
<dbReference type="AlphaFoldDB" id="A0A143PRQ0"/>
<dbReference type="InterPro" id="IPR027417">
    <property type="entry name" value="P-loop_NTPase"/>
</dbReference>
<dbReference type="Gene3D" id="1.10.10.60">
    <property type="entry name" value="Homeodomain-like"/>
    <property type="match status" value="1"/>
</dbReference>
<dbReference type="PRINTS" id="PR01590">
    <property type="entry name" value="HTHFIS"/>
</dbReference>
<dbReference type="PANTHER" id="PTHR32071">
    <property type="entry name" value="TRANSCRIPTIONAL REGULATORY PROTEIN"/>
    <property type="match status" value="1"/>
</dbReference>
<name>A0A143PRQ0_LUTPR</name>
<dbReference type="PROSITE" id="PS50045">
    <property type="entry name" value="SIGMA54_INTERACT_4"/>
    <property type="match status" value="1"/>
</dbReference>
<keyword evidence="2" id="KW-0067">ATP-binding</keyword>
<dbReference type="InterPro" id="IPR058031">
    <property type="entry name" value="AAA_lid_NorR"/>
</dbReference>
<dbReference type="SUPFAM" id="SSF52172">
    <property type="entry name" value="CheY-like"/>
    <property type="match status" value="1"/>
</dbReference>
<dbReference type="InterPro" id="IPR002078">
    <property type="entry name" value="Sigma_54_int"/>
</dbReference>
<evidence type="ECO:0000256" key="2">
    <source>
        <dbReference type="ARBA" id="ARBA00022840"/>
    </source>
</evidence>
<dbReference type="InterPro" id="IPR025944">
    <property type="entry name" value="Sigma_54_int_dom_CS"/>
</dbReference>
<dbReference type="PROSITE" id="PS00688">
    <property type="entry name" value="SIGMA54_INTERACT_3"/>
    <property type="match status" value="1"/>
</dbReference>
<dbReference type="PROSITE" id="PS50110">
    <property type="entry name" value="RESPONSE_REGULATORY"/>
    <property type="match status" value="1"/>
</dbReference>
<feature type="domain" description="Response regulatory" evidence="8">
    <location>
        <begin position="5"/>
        <end position="119"/>
    </location>
</feature>
<reference evidence="10" key="2">
    <citation type="submission" date="2016-04" db="EMBL/GenBank/DDBJ databases">
        <title>First Complete Genome Sequence of a Subdivision 6 Acidobacterium.</title>
        <authorList>
            <person name="Huang S."/>
            <person name="Vieira S."/>
            <person name="Bunk B."/>
            <person name="Riedel T."/>
            <person name="Sproeer C."/>
            <person name="Overmann J."/>
        </authorList>
    </citation>
    <scope>NUCLEOTIDE SEQUENCE [LARGE SCALE GENOMIC DNA]</scope>
    <source>
        <strain evidence="10">DSM 100886 HEG_-6_39</strain>
    </source>
</reference>
<dbReference type="GO" id="GO:0000160">
    <property type="term" value="P:phosphorelay signal transduction system"/>
    <property type="evidence" value="ECO:0007669"/>
    <property type="project" value="InterPro"/>
</dbReference>
<dbReference type="Pfam" id="PF25601">
    <property type="entry name" value="AAA_lid_14"/>
    <property type="match status" value="1"/>
</dbReference>
<dbReference type="GO" id="GO:0006355">
    <property type="term" value="P:regulation of DNA-templated transcription"/>
    <property type="evidence" value="ECO:0007669"/>
    <property type="project" value="InterPro"/>
</dbReference>
<dbReference type="SMART" id="SM00448">
    <property type="entry name" value="REC"/>
    <property type="match status" value="1"/>
</dbReference>
<keyword evidence="3" id="KW-0805">Transcription regulation</keyword>
<evidence type="ECO:0000256" key="6">
    <source>
        <dbReference type="PROSITE-ProRule" id="PRU00169"/>
    </source>
</evidence>
<keyword evidence="10" id="KW-1185">Reference proteome</keyword>
<dbReference type="GO" id="GO:0043565">
    <property type="term" value="F:sequence-specific DNA binding"/>
    <property type="evidence" value="ECO:0007669"/>
    <property type="project" value="InterPro"/>
</dbReference>
<dbReference type="Gene3D" id="3.40.50.2300">
    <property type="match status" value="1"/>
</dbReference>
<evidence type="ECO:0000256" key="5">
    <source>
        <dbReference type="ARBA" id="ARBA00023163"/>
    </source>
</evidence>
<comment type="caution">
    <text evidence="6">Lacks conserved residue(s) required for the propagation of feature annotation.</text>
</comment>
<evidence type="ECO:0000259" key="8">
    <source>
        <dbReference type="PROSITE" id="PS50110"/>
    </source>
</evidence>
<reference evidence="9 10" key="1">
    <citation type="journal article" date="2016" name="Genome Announc.">
        <title>First Complete Genome Sequence of a Subdivision 6 Acidobacterium Strain.</title>
        <authorList>
            <person name="Huang S."/>
            <person name="Vieira S."/>
            <person name="Bunk B."/>
            <person name="Riedel T."/>
            <person name="Sproer C."/>
            <person name="Overmann J."/>
        </authorList>
    </citation>
    <scope>NUCLEOTIDE SEQUENCE [LARGE SCALE GENOMIC DNA]</scope>
    <source>
        <strain evidence="10">DSM 100886 HEG_-6_39</strain>
    </source>
</reference>
<dbReference type="InterPro" id="IPR001789">
    <property type="entry name" value="Sig_transdc_resp-reg_receiver"/>
</dbReference>
<dbReference type="InterPro" id="IPR003593">
    <property type="entry name" value="AAA+_ATPase"/>
</dbReference>
<dbReference type="FunFam" id="3.40.50.300:FF:000006">
    <property type="entry name" value="DNA-binding transcriptional regulator NtrC"/>
    <property type="match status" value="1"/>
</dbReference>
<evidence type="ECO:0000256" key="4">
    <source>
        <dbReference type="ARBA" id="ARBA00023125"/>
    </source>
</evidence>
<feature type="domain" description="Sigma-54 factor interaction" evidence="7">
    <location>
        <begin position="143"/>
        <end position="372"/>
    </location>
</feature>
<gene>
    <name evidence="9" type="primary">zraR_19</name>
    <name evidence="9" type="ORF">LuPra_04260</name>
</gene>